<gene>
    <name evidence="1" type="ORF">SZL87_01320</name>
</gene>
<dbReference type="InterPro" id="IPR009267">
    <property type="entry name" value="NTP_transf_6"/>
</dbReference>
<evidence type="ECO:0000313" key="1">
    <source>
        <dbReference type="EMBL" id="MEI4461056.1"/>
    </source>
</evidence>
<dbReference type="PANTHER" id="PTHR39166:SF1">
    <property type="entry name" value="BLL1166 PROTEIN"/>
    <property type="match status" value="1"/>
</dbReference>
<proteinExistence type="predicted"/>
<accession>A0ABU8EDN5</accession>
<dbReference type="Pfam" id="PF06042">
    <property type="entry name" value="NTP_transf_6"/>
    <property type="match status" value="1"/>
</dbReference>
<keyword evidence="2" id="KW-1185">Reference proteome</keyword>
<evidence type="ECO:0000313" key="2">
    <source>
        <dbReference type="Proteomes" id="UP001387110"/>
    </source>
</evidence>
<comment type="caution">
    <text evidence="1">The sequence shown here is derived from an EMBL/GenBank/DDBJ whole genome shotgun (WGS) entry which is preliminary data.</text>
</comment>
<sequence>MNRNEIENRLRNDLELQHLLTIVARLDLSDWWICAGVLRSKIWRTDLNAHSDIDIVYFDTSDISEATEKRYERQLCEWLDLPWSVKNQARMHTVNDLPPYISAQDAIAQFPETVTAIGATKRPDFELYLPYGADDFTDRVIRPTPPFQIGTARHSIFQRRVIEKGWQDDPGLHICT</sequence>
<protein>
    <submittedName>
        <fullName evidence="1">Nucleotidyltransferase family protein</fullName>
    </submittedName>
</protein>
<dbReference type="PANTHER" id="PTHR39166">
    <property type="entry name" value="BLL1166 PROTEIN"/>
    <property type="match status" value="1"/>
</dbReference>
<dbReference type="RefSeq" id="WP_336448872.1">
    <property type="nucleotide sequence ID" value="NZ_JBAWKY010000001.1"/>
</dbReference>
<organism evidence="1 2">
    <name type="scientific">Exiguobacterium indicum</name>
    <dbReference type="NCBI Taxonomy" id="296995"/>
    <lineage>
        <taxon>Bacteria</taxon>
        <taxon>Bacillati</taxon>
        <taxon>Bacillota</taxon>
        <taxon>Bacilli</taxon>
        <taxon>Bacillales</taxon>
        <taxon>Bacillales Family XII. Incertae Sedis</taxon>
        <taxon>Exiguobacterium</taxon>
    </lineage>
</organism>
<reference evidence="1 2" key="1">
    <citation type="submission" date="2023-12" db="EMBL/GenBank/DDBJ databases">
        <authorList>
            <person name="Easwaran N."/>
            <person name="Lazarus H.P.S."/>
        </authorList>
    </citation>
    <scope>NUCLEOTIDE SEQUENCE [LARGE SCALE GENOMIC DNA]</scope>
    <source>
        <strain evidence="1 2">VIT-2023</strain>
    </source>
</reference>
<dbReference type="EMBL" id="JBAWKY010000001">
    <property type="protein sequence ID" value="MEI4461056.1"/>
    <property type="molecule type" value="Genomic_DNA"/>
</dbReference>
<name>A0ABU8EDN5_9BACL</name>
<dbReference type="Proteomes" id="UP001387110">
    <property type="component" value="Unassembled WGS sequence"/>
</dbReference>